<comment type="caution">
    <text evidence="1">The sequence shown here is derived from an EMBL/GenBank/DDBJ whole genome shotgun (WGS) entry which is preliminary data.</text>
</comment>
<reference evidence="1" key="1">
    <citation type="submission" date="2022-07" db="EMBL/GenBank/DDBJ databases">
        <title>Genome Sequence of Phlebia brevispora.</title>
        <authorList>
            <person name="Buettner E."/>
        </authorList>
    </citation>
    <scope>NUCLEOTIDE SEQUENCE</scope>
    <source>
        <strain evidence="1">MPL23</strain>
    </source>
</reference>
<accession>A0ACC1TDM7</accession>
<name>A0ACC1TDM7_9APHY</name>
<dbReference type="Proteomes" id="UP001148662">
    <property type="component" value="Unassembled WGS sequence"/>
</dbReference>
<dbReference type="EMBL" id="JANHOG010000091">
    <property type="protein sequence ID" value="KAJ3558400.1"/>
    <property type="molecule type" value="Genomic_DNA"/>
</dbReference>
<sequence length="124" mass="13460">MYFRSILTAVLLSALAPTVRGCVSYSASGSFPSGQYINAQLIDNGELMCWYTGDPGSDGLYRFTCIAGNVACIVNTSGWVEYANPHGNFAFQATYSVPDPNPGSEFFSWEACEYDCSPDQCSFV</sequence>
<keyword evidence="2" id="KW-1185">Reference proteome</keyword>
<gene>
    <name evidence="1" type="ORF">NM688_g946</name>
</gene>
<evidence type="ECO:0000313" key="2">
    <source>
        <dbReference type="Proteomes" id="UP001148662"/>
    </source>
</evidence>
<protein>
    <submittedName>
        <fullName evidence="1">Uncharacterized protein</fullName>
    </submittedName>
</protein>
<proteinExistence type="predicted"/>
<organism evidence="1 2">
    <name type="scientific">Phlebia brevispora</name>
    <dbReference type="NCBI Taxonomy" id="194682"/>
    <lineage>
        <taxon>Eukaryota</taxon>
        <taxon>Fungi</taxon>
        <taxon>Dikarya</taxon>
        <taxon>Basidiomycota</taxon>
        <taxon>Agaricomycotina</taxon>
        <taxon>Agaricomycetes</taxon>
        <taxon>Polyporales</taxon>
        <taxon>Meruliaceae</taxon>
        <taxon>Phlebia</taxon>
    </lineage>
</organism>
<evidence type="ECO:0000313" key="1">
    <source>
        <dbReference type="EMBL" id="KAJ3558400.1"/>
    </source>
</evidence>